<dbReference type="Proteomes" id="UP001271007">
    <property type="component" value="Unassembled WGS sequence"/>
</dbReference>
<gene>
    <name evidence="1" type="ORF">LTR09_006429</name>
</gene>
<proteinExistence type="predicted"/>
<comment type="caution">
    <text evidence="1">The sequence shown here is derived from an EMBL/GenBank/DDBJ whole genome shotgun (WGS) entry which is preliminary data.</text>
</comment>
<keyword evidence="2" id="KW-1185">Reference proteome</keyword>
<dbReference type="EMBL" id="JAWDJX010000020">
    <property type="protein sequence ID" value="KAK3052574.1"/>
    <property type="molecule type" value="Genomic_DNA"/>
</dbReference>
<reference evidence="1" key="1">
    <citation type="submission" date="2023-04" db="EMBL/GenBank/DDBJ databases">
        <title>Black Yeasts Isolated from many extreme environments.</title>
        <authorList>
            <person name="Coleine C."/>
            <person name="Stajich J.E."/>
            <person name="Selbmann L."/>
        </authorList>
    </citation>
    <scope>NUCLEOTIDE SEQUENCE</scope>
    <source>
        <strain evidence="1">CCFEE 5312</strain>
    </source>
</reference>
<protein>
    <recommendedName>
        <fullName evidence="3">BTB domain-containing protein</fullName>
    </recommendedName>
</protein>
<evidence type="ECO:0000313" key="2">
    <source>
        <dbReference type="Proteomes" id="UP001271007"/>
    </source>
</evidence>
<organism evidence="1 2">
    <name type="scientific">Extremus antarcticus</name>
    <dbReference type="NCBI Taxonomy" id="702011"/>
    <lineage>
        <taxon>Eukaryota</taxon>
        <taxon>Fungi</taxon>
        <taxon>Dikarya</taxon>
        <taxon>Ascomycota</taxon>
        <taxon>Pezizomycotina</taxon>
        <taxon>Dothideomycetes</taxon>
        <taxon>Dothideomycetidae</taxon>
        <taxon>Mycosphaerellales</taxon>
        <taxon>Extremaceae</taxon>
        <taxon>Extremus</taxon>
    </lineage>
</organism>
<dbReference type="AlphaFoldDB" id="A0AAJ0G8Q0"/>
<evidence type="ECO:0008006" key="3">
    <source>
        <dbReference type="Google" id="ProtNLM"/>
    </source>
</evidence>
<evidence type="ECO:0000313" key="1">
    <source>
        <dbReference type="EMBL" id="KAK3052574.1"/>
    </source>
</evidence>
<sequence length="190" mass="21095">MATSSANTPMAKLKADDEIGGVAKKFKPGFGGIISIVVGIEGQTMNGIYKVHEYLFFHNAPLFKTRVQTTALVPDRHICISCQSGKLVRFYLTYIYTLTVDLTKLAHEAVEQWLPESDVENYQKLRKWYVTNQLMCVWVLADVLGDKACKNKIMDILIKETCAGRLEIGLEAIAIPSDEGSLCSARLGYG</sequence>
<name>A0AAJ0G8Q0_9PEZI</name>
<accession>A0AAJ0G8Q0</accession>